<reference evidence="2 3" key="1">
    <citation type="journal article" date="2016" name="Nat. Commun.">
        <title>Thousands of microbial genomes shed light on interconnected biogeochemical processes in an aquifer system.</title>
        <authorList>
            <person name="Anantharaman K."/>
            <person name="Brown C.T."/>
            <person name="Hug L.A."/>
            <person name="Sharon I."/>
            <person name="Castelle C.J."/>
            <person name="Probst A.J."/>
            <person name="Thomas B.C."/>
            <person name="Singh A."/>
            <person name="Wilkins M.J."/>
            <person name="Karaoz U."/>
            <person name="Brodie E.L."/>
            <person name="Williams K.H."/>
            <person name="Hubbard S.S."/>
            <person name="Banfield J.F."/>
        </authorList>
    </citation>
    <scope>NUCLEOTIDE SEQUENCE [LARGE SCALE GENOMIC DNA]</scope>
</reference>
<keyword evidence="1" id="KW-0812">Transmembrane</keyword>
<dbReference type="EMBL" id="MFIA01000026">
    <property type="protein sequence ID" value="OGF82135.1"/>
    <property type="molecule type" value="Genomic_DNA"/>
</dbReference>
<protein>
    <submittedName>
        <fullName evidence="2">Uncharacterized protein</fullName>
    </submittedName>
</protein>
<evidence type="ECO:0000313" key="2">
    <source>
        <dbReference type="EMBL" id="OGF82135.1"/>
    </source>
</evidence>
<organism evidence="2 3">
    <name type="scientific">Candidatus Giovannonibacteria bacterium RIFCSPLOWO2_01_FULL_44_16</name>
    <dbReference type="NCBI Taxonomy" id="1798348"/>
    <lineage>
        <taxon>Bacteria</taxon>
        <taxon>Candidatus Giovannoniibacteriota</taxon>
    </lineage>
</organism>
<accession>A0A1F5X2J9</accession>
<keyword evidence="1" id="KW-0472">Membrane</keyword>
<dbReference type="Proteomes" id="UP000178046">
    <property type="component" value="Unassembled WGS sequence"/>
</dbReference>
<comment type="caution">
    <text evidence="2">The sequence shown here is derived from an EMBL/GenBank/DDBJ whole genome shotgun (WGS) entry which is preliminary data.</text>
</comment>
<name>A0A1F5X2J9_9BACT</name>
<gene>
    <name evidence="2" type="ORF">A2924_00405</name>
</gene>
<dbReference type="InterPro" id="IPR043713">
    <property type="entry name" value="DUF5654"/>
</dbReference>
<evidence type="ECO:0000313" key="3">
    <source>
        <dbReference type="Proteomes" id="UP000178046"/>
    </source>
</evidence>
<proteinExistence type="predicted"/>
<keyword evidence="1" id="KW-1133">Transmembrane helix</keyword>
<feature type="transmembrane region" description="Helical" evidence="1">
    <location>
        <begin position="12"/>
        <end position="29"/>
    </location>
</feature>
<feature type="transmembrane region" description="Helical" evidence="1">
    <location>
        <begin position="49"/>
        <end position="68"/>
    </location>
</feature>
<evidence type="ECO:0000256" key="1">
    <source>
        <dbReference type="SAM" id="Phobius"/>
    </source>
</evidence>
<dbReference type="AlphaFoldDB" id="A0A1F5X2J9"/>
<dbReference type="Pfam" id="PF18898">
    <property type="entry name" value="DUF5654"/>
    <property type="match status" value="1"/>
</dbReference>
<sequence length="74" mass="8331">MLREEIKQQTKGYIMAGLGLVAGLAWNEAIKSLIEYLYPLDQGSLLAKFVYAVLITVFVVVFSTYLFGPEEKNK</sequence>